<dbReference type="EMBL" id="CAUOFW020001203">
    <property type="protein sequence ID" value="CAK9142174.1"/>
    <property type="molecule type" value="Genomic_DNA"/>
</dbReference>
<keyword evidence="3" id="KW-1185">Reference proteome</keyword>
<name>A0ABC8RB12_9AQUA</name>
<gene>
    <name evidence="2" type="ORF">ILEXP_LOCUS9829</name>
</gene>
<accession>A0ABC8RB12</accession>
<evidence type="ECO:0000313" key="2">
    <source>
        <dbReference type="EMBL" id="CAK9142174.1"/>
    </source>
</evidence>
<feature type="region of interest" description="Disordered" evidence="1">
    <location>
        <begin position="237"/>
        <end position="274"/>
    </location>
</feature>
<feature type="compositionally biased region" description="Polar residues" evidence="1">
    <location>
        <begin position="35"/>
        <end position="59"/>
    </location>
</feature>
<reference evidence="2 3" key="1">
    <citation type="submission" date="2024-02" db="EMBL/GenBank/DDBJ databases">
        <authorList>
            <person name="Vignale AGUSTIN F."/>
            <person name="Sosa J E."/>
            <person name="Modenutti C."/>
        </authorList>
    </citation>
    <scope>NUCLEOTIDE SEQUENCE [LARGE SCALE GENOMIC DNA]</scope>
</reference>
<dbReference type="Proteomes" id="UP001642360">
    <property type="component" value="Unassembled WGS sequence"/>
</dbReference>
<comment type="caution">
    <text evidence="2">The sequence shown here is derived from an EMBL/GenBank/DDBJ whole genome shotgun (WGS) entry which is preliminary data.</text>
</comment>
<protein>
    <submittedName>
        <fullName evidence="2">Uncharacterized protein</fullName>
    </submittedName>
</protein>
<evidence type="ECO:0000256" key="1">
    <source>
        <dbReference type="SAM" id="MobiDB-lite"/>
    </source>
</evidence>
<dbReference type="AlphaFoldDB" id="A0ABC8RB12"/>
<feature type="compositionally biased region" description="Polar residues" evidence="1">
    <location>
        <begin position="1"/>
        <end position="15"/>
    </location>
</feature>
<proteinExistence type="predicted"/>
<feature type="region of interest" description="Disordered" evidence="1">
    <location>
        <begin position="1"/>
        <end position="59"/>
    </location>
</feature>
<organism evidence="2 3">
    <name type="scientific">Ilex paraguariensis</name>
    <name type="common">yerba mate</name>
    <dbReference type="NCBI Taxonomy" id="185542"/>
    <lineage>
        <taxon>Eukaryota</taxon>
        <taxon>Viridiplantae</taxon>
        <taxon>Streptophyta</taxon>
        <taxon>Embryophyta</taxon>
        <taxon>Tracheophyta</taxon>
        <taxon>Spermatophyta</taxon>
        <taxon>Magnoliopsida</taxon>
        <taxon>eudicotyledons</taxon>
        <taxon>Gunneridae</taxon>
        <taxon>Pentapetalae</taxon>
        <taxon>asterids</taxon>
        <taxon>campanulids</taxon>
        <taxon>Aquifoliales</taxon>
        <taxon>Aquifoliaceae</taxon>
        <taxon>Ilex</taxon>
    </lineage>
</organism>
<evidence type="ECO:0000313" key="3">
    <source>
        <dbReference type="Proteomes" id="UP001642360"/>
    </source>
</evidence>
<sequence length="274" mass="29228">MSSLFENPNLSNTDNIPIPCPPKDQEVNPKAPQACSPSGSQSLGIELSLSSEDASPQVNPFPCTTSNFVSESSIRSKEGVTHVLPSEVRPESLVTTVPIEQLPRGEGRLKQATSWSQVVKNGVGLDSNFGGSANHKAMSLKFVEPIRDAQMIVVSPPRDIAAKGCKECEACLSQEEILAPTGNVVIQTSSTLKAPVNITTCNKFASLVVDLSKKQMNKMENSASLVKSLLSSKMKNIDGIPIGTTRKKKQKQKSPNQGKVGVPKAQGQGLPKPK</sequence>